<gene>
    <name evidence="2" type="ORF">OJ962_31140</name>
</gene>
<accession>A0ABT4RTT5</accession>
<protein>
    <recommendedName>
        <fullName evidence="1">DUF6985 domain-containing protein</fullName>
    </recommendedName>
</protein>
<dbReference type="Pfam" id="PF22481">
    <property type="entry name" value="DUF6985"/>
    <property type="match status" value="1"/>
</dbReference>
<dbReference type="EMBL" id="JAPCID010000071">
    <property type="protein sequence ID" value="MDA0141983.1"/>
    <property type="molecule type" value="Genomic_DNA"/>
</dbReference>
<feature type="domain" description="DUF6985" evidence="1">
    <location>
        <begin position="47"/>
        <end position="164"/>
    </location>
</feature>
<reference evidence="2" key="1">
    <citation type="submission" date="2022-10" db="EMBL/GenBank/DDBJ databases">
        <title>The WGS of Solirubrobacter sp. CPCC 204708.</title>
        <authorList>
            <person name="Jiang Z."/>
        </authorList>
    </citation>
    <scope>NUCLEOTIDE SEQUENCE</scope>
    <source>
        <strain evidence="2">CPCC 204708</strain>
    </source>
</reference>
<name>A0ABT4RTT5_9ACTN</name>
<evidence type="ECO:0000313" key="2">
    <source>
        <dbReference type="EMBL" id="MDA0141983.1"/>
    </source>
</evidence>
<evidence type="ECO:0000259" key="1">
    <source>
        <dbReference type="Pfam" id="PF22481"/>
    </source>
</evidence>
<keyword evidence="3" id="KW-1185">Reference proteome</keyword>
<dbReference type="Proteomes" id="UP001147700">
    <property type="component" value="Unassembled WGS sequence"/>
</dbReference>
<proteinExistence type="predicted"/>
<sequence length="175" mass="19120">MERTPPIARDPAALTADDFVIDYGMWTTRLPMTSWEAAGMLVGYAPEGRSQAPLEPEEIARVQWVADHERELFDAVMAAVLAEYPALREEALAATDGELADELPVITRPEELRHVLALGNVYVHPLDGGPFVGFSFASPIDDEHGVGVLVRGTQVVEVAQADVAFVKWMAERHAA</sequence>
<organism evidence="2 3">
    <name type="scientific">Solirubrobacter deserti</name>
    <dbReference type="NCBI Taxonomy" id="2282478"/>
    <lineage>
        <taxon>Bacteria</taxon>
        <taxon>Bacillati</taxon>
        <taxon>Actinomycetota</taxon>
        <taxon>Thermoleophilia</taxon>
        <taxon>Solirubrobacterales</taxon>
        <taxon>Solirubrobacteraceae</taxon>
        <taxon>Solirubrobacter</taxon>
    </lineage>
</organism>
<dbReference type="InterPro" id="IPR054254">
    <property type="entry name" value="DUF6985"/>
</dbReference>
<comment type="caution">
    <text evidence="2">The sequence shown here is derived from an EMBL/GenBank/DDBJ whole genome shotgun (WGS) entry which is preliminary data.</text>
</comment>
<evidence type="ECO:0000313" key="3">
    <source>
        <dbReference type="Proteomes" id="UP001147700"/>
    </source>
</evidence>
<dbReference type="RefSeq" id="WP_202956323.1">
    <property type="nucleotide sequence ID" value="NZ_JAPCID010000071.1"/>
</dbReference>